<evidence type="ECO:0000256" key="3">
    <source>
        <dbReference type="ARBA" id="ARBA00048488"/>
    </source>
</evidence>
<feature type="domain" description="MsrB" evidence="4">
    <location>
        <begin position="51"/>
        <end position="172"/>
    </location>
</feature>
<reference evidence="6" key="1">
    <citation type="journal article" date="2019" name="Int. J. Syst. Evol. Microbiol.">
        <title>The Global Catalogue of Microorganisms (GCM) 10K type strain sequencing project: providing services to taxonomists for standard genome sequencing and annotation.</title>
        <authorList>
            <consortium name="The Broad Institute Genomics Platform"/>
            <consortium name="The Broad Institute Genome Sequencing Center for Infectious Disease"/>
            <person name="Wu L."/>
            <person name="Ma J."/>
        </authorList>
    </citation>
    <scope>NUCLEOTIDE SEQUENCE [LARGE SCALE GENOMIC DNA]</scope>
    <source>
        <strain evidence="6">KCTC 52640</strain>
    </source>
</reference>
<dbReference type="InterPro" id="IPR006311">
    <property type="entry name" value="TAT_signal"/>
</dbReference>
<evidence type="ECO:0000313" key="6">
    <source>
        <dbReference type="Proteomes" id="UP001595462"/>
    </source>
</evidence>
<name>A0ABV7EMD9_9GAMM</name>
<dbReference type="PROSITE" id="PS51790">
    <property type="entry name" value="MSRB"/>
    <property type="match status" value="1"/>
</dbReference>
<dbReference type="GO" id="GO:0033743">
    <property type="term" value="F:peptide-methionine (R)-S-oxide reductase activity"/>
    <property type="evidence" value="ECO:0007669"/>
    <property type="project" value="UniProtKB-EC"/>
</dbReference>
<evidence type="ECO:0000256" key="1">
    <source>
        <dbReference type="ARBA" id="ARBA00012499"/>
    </source>
</evidence>
<dbReference type="Pfam" id="PF01641">
    <property type="entry name" value="SelR"/>
    <property type="match status" value="1"/>
</dbReference>
<keyword evidence="6" id="KW-1185">Reference proteome</keyword>
<dbReference type="InterPro" id="IPR011057">
    <property type="entry name" value="Mss4-like_sf"/>
</dbReference>
<dbReference type="PANTHER" id="PTHR10173">
    <property type="entry name" value="METHIONINE SULFOXIDE REDUCTASE"/>
    <property type="match status" value="1"/>
</dbReference>
<evidence type="ECO:0000313" key="5">
    <source>
        <dbReference type="EMBL" id="MFC3103884.1"/>
    </source>
</evidence>
<organism evidence="5 6">
    <name type="scientific">Salinisphaera aquimarina</name>
    <dbReference type="NCBI Taxonomy" id="2094031"/>
    <lineage>
        <taxon>Bacteria</taxon>
        <taxon>Pseudomonadati</taxon>
        <taxon>Pseudomonadota</taxon>
        <taxon>Gammaproteobacteria</taxon>
        <taxon>Salinisphaerales</taxon>
        <taxon>Salinisphaeraceae</taxon>
        <taxon>Salinisphaera</taxon>
    </lineage>
</organism>
<dbReference type="PANTHER" id="PTHR10173:SF57">
    <property type="entry name" value="PEPTIDE-METHIONINE (R)-S-OXIDE REDUCTASE"/>
    <property type="match status" value="1"/>
</dbReference>
<dbReference type="RefSeq" id="WP_380688340.1">
    <property type="nucleotide sequence ID" value="NZ_JBHRSS010000003.1"/>
</dbReference>
<dbReference type="NCBIfam" id="TIGR00357">
    <property type="entry name" value="peptide-methionine (R)-S-oxide reductase MsrB"/>
    <property type="match status" value="1"/>
</dbReference>
<sequence>MNRRQFIGIAAGTAAGFGLWRFTRSSASAGPPVGHARPSTASEVQTVEKSDSEWREELAPDAYKVLRKEGTEAPGSSALNAVKAKGEFQCAGCGLALFPSDYKYESGTGWPSFYDYIDGHLEFKTDFKMLMPRKEYHCARCGGHQGHVFKDGPDPTGLRYCNNGVALKFVPADDRDDQPA</sequence>
<accession>A0ABV7EMD9</accession>
<dbReference type="EMBL" id="JBHRSS010000003">
    <property type="protein sequence ID" value="MFC3103884.1"/>
    <property type="molecule type" value="Genomic_DNA"/>
</dbReference>
<evidence type="ECO:0000259" key="4">
    <source>
        <dbReference type="PROSITE" id="PS51790"/>
    </source>
</evidence>
<dbReference type="InterPro" id="IPR028427">
    <property type="entry name" value="Met_Sox_Rdtase_MsrB"/>
</dbReference>
<dbReference type="Gene3D" id="2.170.150.20">
    <property type="entry name" value="Peptide methionine sulfoxide reductase"/>
    <property type="match status" value="1"/>
</dbReference>
<keyword evidence="2 5" id="KW-0560">Oxidoreductase</keyword>
<dbReference type="Proteomes" id="UP001595462">
    <property type="component" value="Unassembled WGS sequence"/>
</dbReference>
<gene>
    <name evidence="5" type="primary">msrB</name>
    <name evidence="5" type="ORF">ACFOSU_08260</name>
</gene>
<dbReference type="EC" id="1.8.4.12" evidence="1"/>
<comment type="catalytic activity">
    <reaction evidence="3">
        <text>L-methionyl-[protein] + [thioredoxin]-disulfide + H2O = L-methionyl-(R)-S-oxide-[protein] + [thioredoxin]-dithiol</text>
        <dbReference type="Rhea" id="RHEA:24164"/>
        <dbReference type="Rhea" id="RHEA-COMP:10698"/>
        <dbReference type="Rhea" id="RHEA-COMP:10700"/>
        <dbReference type="Rhea" id="RHEA-COMP:12313"/>
        <dbReference type="Rhea" id="RHEA-COMP:12314"/>
        <dbReference type="ChEBI" id="CHEBI:15377"/>
        <dbReference type="ChEBI" id="CHEBI:16044"/>
        <dbReference type="ChEBI" id="CHEBI:29950"/>
        <dbReference type="ChEBI" id="CHEBI:45764"/>
        <dbReference type="ChEBI" id="CHEBI:50058"/>
        <dbReference type="EC" id="1.8.4.12"/>
    </reaction>
</comment>
<dbReference type="SUPFAM" id="SSF51316">
    <property type="entry name" value="Mss4-like"/>
    <property type="match status" value="1"/>
</dbReference>
<dbReference type="PROSITE" id="PS51318">
    <property type="entry name" value="TAT"/>
    <property type="match status" value="1"/>
</dbReference>
<comment type="caution">
    <text evidence="5">The sequence shown here is derived from an EMBL/GenBank/DDBJ whole genome shotgun (WGS) entry which is preliminary data.</text>
</comment>
<protein>
    <recommendedName>
        <fullName evidence="1">peptide-methionine (R)-S-oxide reductase</fullName>
        <ecNumber evidence="1">1.8.4.12</ecNumber>
    </recommendedName>
</protein>
<proteinExistence type="predicted"/>
<evidence type="ECO:0000256" key="2">
    <source>
        <dbReference type="ARBA" id="ARBA00023002"/>
    </source>
</evidence>
<dbReference type="InterPro" id="IPR002579">
    <property type="entry name" value="Met_Sox_Rdtase_MsrB_dom"/>
</dbReference>